<feature type="non-terminal residue" evidence="1">
    <location>
        <position position="1"/>
    </location>
</feature>
<protein>
    <submittedName>
        <fullName evidence="1">Uncharacterized protein</fullName>
    </submittedName>
</protein>
<proteinExistence type="predicted"/>
<evidence type="ECO:0000313" key="1">
    <source>
        <dbReference type="EMBL" id="OLP75181.1"/>
    </source>
</evidence>
<dbReference type="EMBL" id="LSRX01002717">
    <property type="protein sequence ID" value="OLP75181.1"/>
    <property type="molecule type" value="Genomic_DNA"/>
</dbReference>
<dbReference type="AlphaFoldDB" id="A0A1Q9BWX3"/>
<dbReference type="Proteomes" id="UP000186817">
    <property type="component" value="Unassembled WGS sequence"/>
</dbReference>
<accession>A0A1Q9BWX3</accession>
<organism evidence="1 2">
    <name type="scientific">Symbiodinium microadriaticum</name>
    <name type="common">Dinoflagellate</name>
    <name type="synonym">Zooxanthella microadriatica</name>
    <dbReference type="NCBI Taxonomy" id="2951"/>
    <lineage>
        <taxon>Eukaryota</taxon>
        <taxon>Sar</taxon>
        <taxon>Alveolata</taxon>
        <taxon>Dinophyceae</taxon>
        <taxon>Suessiales</taxon>
        <taxon>Symbiodiniaceae</taxon>
        <taxon>Symbiodinium</taxon>
    </lineage>
</organism>
<keyword evidence="2" id="KW-1185">Reference proteome</keyword>
<comment type="caution">
    <text evidence="1">The sequence shown here is derived from an EMBL/GenBank/DDBJ whole genome shotgun (WGS) entry which is preliminary data.</text>
</comment>
<gene>
    <name evidence="1" type="ORF">AK812_SmicGene45063</name>
</gene>
<sequence>VTNRLLSDLEQAITTPATSSGRGTLPCCFLERDLDRVALARIITRSVSKGVFRSPLAFAAY</sequence>
<name>A0A1Q9BWX3_SYMMI</name>
<evidence type="ECO:0000313" key="2">
    <source>
        <dbReference type="Proteomes" id="UP000186817"/>
    </source>
</evidence>
<reference evidence="1 2" key="1">
    <citation type="submission" date="2016-02" db="EMBL/GenBank/DDBJ databases">
        <title>Genome analysis of coral dinoflagellate symbionts highlights evolutionary adaptations to a symbiotic lifestyle.</title>
        <authorList>
            <person name="Aranda M."/>
            <person name="Li Y."/>
            <person name="Liew Y.J."/>
            <person name="Baumgarten S."/>
            <person name="Simakov O."/>
            <person name="Wilson M."/>
            <person name="Piel J."/>
            <person name="Ashoor H."/>
            <person name="Bougouffa S."/>
            <person name="Bajic V.B."/>
            <person name="Ryu T."/>
            <person name="Ravasi T."/>
            <person name="Bayer T."/>
            <person name="Micklem G."/>
            <person name="Kim H."/>
            <person name="Bhak J."/>
            <person name="Lajeunesse T.C."/>
            <person name="Voolstra C.R."/>
        </authorList>
    </citation>
    <scope>NUCLEOTIDE SEQUENCE [LARGE SCALE GENOMIC DNA]</scope>
    <source>
        <strain evidence="1 2">CCMP2467</strain>
    </source>
</reference>